<proteinExistence type="inferred from homology"/>
<dbReference type="InterPro" id="IPR033734">
    <property type="entry name" value="Jacalin-like_lectin_dom_plant"/>
</dbReference>
<evidence type="ECO:0000313" key="4">
    <source>
        <dbReference type="EMBL" id="CAL4991521.1"/>
    </source>
</evidence>
<dbReference type="InterPro" id="IPR036404">
    <property type="entry name" value="Jacalin-like_lectin_dom_sf"/>
</dbReference>
<evidence type="ECO:0000256" key="2">
    <source>
        <dbReference type="ARBA" id="ARBA00022734"/>
    </source>
</evidence>
<feature type="domain" description="Jacalin-type lectin" evidence="3">
    <location>
        <begin position="4"/>
        <end position="146"/>
    </location>
</feature>
<accession>A0ABC9B1M6</accession>
<evidence type="ECO:0000313" key="5">
    <source>
        <dbReference type="Proteomes" id="UP001497457"/>
    </source>
</evidence>
<reference evidence="4 5" key="2">
    <citation type="submission" date="2024-10" db="EMBL/GenBank/DDBJ databases">
        <authorList>
            <person name="Ryan C."/>
        </authorList>
    </citation>
    <scope>NUCLEOTIDE SEQUENCE [LARGE SCALE GENOMIC DNA]</scope>
</reference>
<dbReference type="FunFam" id="2.100.10.30:FF:000001">
    <property type="entry name" value="Jacalin-related lectin 33"/>
    <property type="match status" value="1"/>
</dbReference>
<evidence type="ECO:0000259" key="3">
    <source>
        <dbReference type="PROSITE" id="PS51752"/>
    </source>
</evidence>
<dbReference type="SUPFAM" id="SSF51101">
    <property type="entry name" value="Mannose-binding lectins"/>
    <property type="match status" value="1"/>
</dbReference>
<sequence>MQSPVKIGHWGGTGGQPRDVKQIPNRLVRVTIYSDACAITAIEFTYTDSRGNHHDEGPWGRDTDDDDGEVIELHHGYLKEISGTHGRVGSMNNIITSLRFVTNRNKVYTFGKTNGTPFRVPIQEGQIVGFFGRAGDYLDALGIYCA</sequence>
<keyword evidence="5" id="KW-1185">Reference proteome</keyword>
<organism evidence="4 5">
    <name type="scientific">Urochloa decumbens</name>
    <dbReference type="NCBI Taxonomy" id="240449"/>
    <lineage>
        <taxon>Eukaryota</taxon>
        <taxon>Viridiplantae</taxon>
        <taxon>Streptophyta</taxon>
        <taxon>Embryophyta</taxon>
        <taxon>Tracheophyta</taxon>
        <taxon>Spermatophyta</taxon>
        <taxon>Magnoliopsida</taxon>
        <taxon>Liliopsida</taxon>
        <taxon>Poales</taxon>
        <taxon>Poaceae</taxon>
        <taxon>PACMAD clade</taxon>
        <taxon>Panicoideae</taxon>
        <taxon>Panicodae</taxon>
        <taxon>Paniceae</taxon>
        <taxon>Melinidinae</taxon>
        <taxon>Urochloa</taxon>
    </lineage>
</organism>
<protein>
    <recommendedName>
        <fullName evidence="3">Jacalin-type lectin domain-containing protein</fullName>
    </recommendedName>
</protein>
<comment type="similarity">
    <text evidence="1">Belongs to the jacalin lectin family.</text>
</comment>
<dbReference type="CDD" id="cd09612">
    <property type="entry name" value="Jacalin"/>
    <property type="match status" value="1"/>
</dbReference>
<dbReference type="Proteomes" id="UP001497457">
    <property type="component" value="Chromosome 24b"/>
</dbReference>
<keyword evidence="2" id="KW-0430">Lectin</keyword>
<dbReference type="InterPro" id="IPR001229">
    <property type="entry name" value="Jacalin-like_lectin_dom"/>
</dbReference>
<evidence type="ECO:0000256" key="1">
    <source>
        <dbReference type="ARBA" id="ARBA00006568"/>
    </source>
</evidence>
<reference evidence="5" key="1">
    <citation type="submission" date="2024-06" db="EMBL/GenBank/DDBJ databases">
        <authorList>
            <person name="Ryan C."/>
        </authorList>
    </citation>
    <scope>NUCLEOTIDE SEQUENCE [LARGE SCALE GENOMIC DNA]</scope>
</reference>
<dbReference type="Pfam" id="PF01419">
    <property type="entry name" value="Jacalin"/>
    <property type="match status" value="1"/>
</dbReference>
<gene>
    <name evidence="4" type="ORF">URODEC1_LOCUS60695</name>
</gene>
<dbReference type="AlphaFoldDB" id="A0ABC9B1M6"/>
<dbReference type="PROSITE" id="PS51752">
    <property type="entry name" value="JACALIN_LECTIN"/>
    <property type="match status" value="1"/>
</dbReference>
<dbReference type="SMART" id="SM00915">
    <property type="entry name" value="Jacalin"/>
    <property type="match status" value="1"/>
</dbReference>
<dbReference type="PANTHER" id="PTHR46506">
    <property type="entry name" value="OS05G0143600 PROTEIN"/>
    <property type="match status" value="1"/>
</dbReference>
<dbReference type="EMBL" id="OZ075134">
    <property type="protein sequence ID" value="CAL4991521.1"/>
    <property type="molecule type" value="Genomic_DNA"/>
</dbReference>
<dbReference type="GO" id="GO:0030246">
    <property type="term" value="F:carbohydrate binding"/>
    <property type="evidence" value="ECO:0007669"/>
    <property type="project" value="UniProtKB-KW"/>
</dbReference>
<dbReference type="Gene3D" id="2.100.10.30">
    <property type="entry name" value="Jacalin-like lectin domain"/>
    <property type="match status" value="1"/>
</dbReference>
<name>A0ABC9B1M6_9POAL</name>